<dbReference type="OrthoDB" id="1738954at2759"/>
<evidence type="ECO:0000256" key="2">
    <source>
        <dbReference type="ARBA" id="ARBA00022679"/>
    </source>
</evidence>
<dbReference type="FunFam" id="3.30.200.20:FF:000425">
    <property type="entry name" value="Putative calcium/calmodulin-dependent protein kinase"/>
    <property type="match status" value="1"/>
</dbReference>
<evidence type="ECO:0000256" key="6">
    <source>
        <dbReference type="PIRSR" id="PIRSR630616-1"/>
    </source>
</evidence>
<feature type="region of interest" description="Disordered" evidence="9">
    <location>
        <begin position="464"/>
        <end position="488"/>
    </location>
</feature>
<dbReference type="EMBL" id="JH717842">
    <property type="protein sequence ID" value="EWY92664.1"/>
    <property type="molecule type" value="Genomic_DNA"/>
</dbReference>
<keyword evidence="1" id="KW-0723">Serine/threonine-protein kinase</keyword>
<dbReference type="Gene3D" id="3.30.200.20">
    <property type="entry name" value="Phosphorylase Kinase, domain 1"/>
    <property type="match status" value="1"/>
</dbReference>
<feature type="region of interest" description="Disordered" evidence="9">
    <location>
        <begin position="1"/>
        <end position="75"/>
    </location>
</feature>
<dbReference type="InterPro" id="IPR011009">
    <property type="entry name" value="Kinase-like_dom_sf"/>
</dbReference>
<evidence type="ECO:0000256" key="4">
    <source>
        <dbReference type="ARBA" id="ARBA00022777"/>
    </source>
</evidence>
<dbReference type="SUPFAM" id="SSF56112">
    <property type="entry name" value="Protein kinase-like (PK-like)"/>
    <property type="match status" value="1"/>
</dbReference>
<feature type="binding site" evidence="7">
    <location>
        <begin position="247"/>
        <end position="248"/>
    </location>
    <ligand>
        <name>ATP</name>
        <dbReference type="ChEBI" id="CHEBI:30616"/>
    </ligand>
</feature>
<keyword evidence="4 11" id="KW-0418">Kinase</keyword>
<feature type="binding site" evidence="7">
    <location>
        <begin position="197"/>
        <end position="199"/>
    </location>
    <ligand>
        <name>ATP</name>
        <dbReference type="ChEBI" id="CHEBI:30616"/>
    </ligand>
</feature>
<sequence length="592" mass="67077">MSTIQQLKNFIRHGKQARAAAPEEAPRKTEQQQAPTVQHKTASDPSNTHYARAQEPGNEYGDDDYARSKSKKRVDDEKLAKLIAEENASKSKFPRYPGLERWELVDKMGDGAFSNVYRARDTTGQQGEVAIKVVRKYEMNSMQGNKHLHPDFKKVPKAAERSNILKEVQIMRQLDHPNIIKLVEFSESRQYYYIILELAPGGELFHQIVRLTYFSEELSRHVIVQVAKALEYLHEEKGVVHRDIKPENILFEPIPMVPSKHPKPKQPGDEDKVDEGEFIPGQGAGGIGRIKIADFGLSKIVWDNQTMTPCGTVGYTAPEIVKDERYSKSVDMWALGCVLYTLLCGFPPFYDESIEVLTEKVAKGQYTFLSPWWDEISKSAQDLISHLLTVDPEKRFTITEFLAHPWIAGNGPTPRDEIKKADGMLRAFDATKFEESGKRYDFRSPGAVNLREVFDVGYAVHRQEEEGKRRAQIGPKGTPARFLGGLNEEDEDDDVMQIDGQDNTAAKPNTATQALEQSMRKANIRDQEQQQQSRGRERERAERGYGQHSATVAAAARQQVRERNRQRGAFELNLDNATLLGKRNKKVPVMGV</sequence>
<dbReference type="InterPro" id="IPR030616">
    <property type="entry name" value="Aur-like"/>
</dbReference>
<evidence type="ECO:0000256" key="8">
    <source>
        <dbReference type="PIRSR" id="PIRSR630616-3"/>
    </source>
</evidence>
<dbReference type="PANTHER" id="PTHR24350">
    <property type="entry name" value="SERINE/THREONINE-PROTEIN KINASE IAL-RELATED"/>
    <property type="match status" value="1"/>
</dbReference>
<evidence type="ECO:0000313" key="12">
    <source>
        <dbReference type="Proteomes" id="UP000030753"/>
    </source>
</evidence>
<dbReference type="Pfam" id="PF00069">
    <property type="entry name" value="Pkinase"/>
    <property type="match status" value="1"/>
</dbReference>
<dbReference type="PROSITE" id="PS00108">
    <property type="entry name" value="PROTEIN_KINASE_ST"/>
    <property type="match status" value="1"/>
</dbReference>
<keyword evidence="5 7" id="KW-0067">ATP-binding</keyword>
<feature type="active site" description="Proton acceptor" evidence="6">
    <location>
        <position position="243"/>
    </location>
</feature>
<feature type="compositionally biased region" description="Polar residues" evidence="9">
    <location>
        <begin position="31"/>
        <end position="49"/>
    </location>
</feature>
<proteinExistence type="predicted"/>
<name>W9IIK1_FUSOX</name>
<evidence type="ECO:0000313" key="11">
    <source>
        <dbReference type="EMBL" id="EWY92664.1"/>
    </source>
</evidence>
<dbReference type="SMART" id="SM00220">
    <property type="entry name" value="S_TKc"/>
    <property type="match status" value="1"/>
</dbReference>
<dbReference type="InterPro" id="IPR008271">
    <property type="entry name" value="Ser/Thr_kinase_AS"/>
</dbReference>
<evidence type="ECO:0000256" key="9">
    <source>
        <dbReference type="SAM" id="MobiDB-lite"/>
    </source>
</evidence>
<dbReference type="AlphaFoldDB" id="W9IIK1"/>
<dbReference type="CDD" id="cd14096">
    <property type="entry name" value="STKc_RCK1-like"/>
    <property type="match status" value="1"/>
</dbReference>
<protein>
    <submittedName>
        <fullName evidence="11">CAMK/CAMK1/CAMK1-RCK protein kinase</fullName>
    </submittedName>
</protein>
<dbReference type="GO" id="GO:0004674">
    <property type="term" value="F:protein serine/threonine kinase activity"/>
    <property type="evidence" value="ECO:0007669"/>
    <property type="project" value="UniProtKB-KW"/>
</dbReference>
<feature type="compositionally biased region" description="Low complexity" evidence="9">
    <location>
        <begin position="546"/>
        <end position="558"/>
    </location>
</feature>
<organism evidence="11 12">
    <name type="scientific">Fusarium oxysporum NRRL 32931</name>
    <dbReference type="NCBI Taxonomy" id="660029"/>
    <lineage>
        <taxon>Eukaryota</taxon>
        <taxon>Fungi</taxon>
        <taxon>Dikarya</taxon>
        <taxon>Ascomycota</taxon>
        <taxon>Pezizomycotina</taxon>
        <taxon>Sordariomycetes</taxon>
        <taxon>Hypocreomycetidae</taxon>
        <taxon>Hypocreales</taxon>
        <taxon>Nectriaceae</taxon>
        <taxon>Fusarium</taxon>
        <taxon>Fusarium oxysporum species complex</taxon>
    </lineage>
</organism>
<gene>
    <name evidence="11" type="ORF">FOYG_06166</name>
</gene>
<evidence type="ECO:0000259" key="10">
    <source>
        <dbReference type="PROSITE" id="PS50011"/>
    </source>
</evidence>
<reference evidence="11 12" key="1">
    <citation type="submission" date="2011-06" db="EMBL/GenBank/DDBJ databases">
        <title>The Genome Sequence of Fusarium oxysporum FOSC 3-a.</title>
        <authorList>
            <consortium name="The Broad Institute Genome Sequencing Platform"/>
            <person name="Ma L.-J."/>
            <person name="Gale L.R."/>
            <person name="Schwartz D.C."/>
            <person name="Zhou S."/>
            <person name="Corby-Kistler H."/>
            <person name="Young S.K."/>
            <person name="Zeng Q."/>
            <person name="Gargeya S."/>
            <person name="Fitzgerald M."/>
            <person name="Haas B."/>
            <person name="Abouelleil A."/>
            <person name="Alvarado L."/>
            <person name="Arachchi H.M."/>
            <person name="Berlin A."/>
            <person name="Brown A."/>
            <person name="Chapman S.B."/>
            <person name="Chen Z."/>
            <person name="Dunbar C."/>
            <person name="Freedman E."/>
            <person name="Gearin G."/>
            <person name="Gellesch M."/>
            <person name="Goldberg J."/>
            <person name="Griggs A."/>
            <person name="Gujja S."/>
            <person name="Heiman D."/>
            <person name="Howarth C."/>
            <person name="Larson L."/>
            <person name="Lui A."/>
            <person name="MacDonald P.J.P."/>
            <person name="Mehta T."/>
            <person name="Montmayeur A."/>
            <person name="Murphy C."/>
            <person name="Neiman D."/>
            <person name="Pearson M."/>
            <person name="Priest M."/>
            <person name="Roberts A."/>
            <person name="Saif S."/>
            <person name="Shea T."/>
            <person name="Shenoy N."/>
            <person name="Sisk P."/>
            <person name="Stolte C."/>
            <person name="Sykes S."/>
            <person name="Wortman J."/>
            <person name="Nusbaum C."/>
            <person name="Birren B."/>
        </authorList>
    </citation>
    <scope>NUCLEOTIDE SEQUENCE [LARGE SCALE GENOMIC DNA]</scope>
    <source>
        <strain evidence="12">FOSC 3-a</strain>
    </source>
</reference>
<dbReference type="Gene3D" id="1.10.510.10">
    <property type="entry name" value="Transferase(Phosphotransferase) domain 1"/>
    <property type="match status" value="1"/>
</dbReference>
<dbReference type="GO" id="GO:0005524">
    <property type="term" value="F:ATP binding"/>
    <property type="evidence" value="ECO:0007669"/>
    <property type="project" value="UniProtKB-KW"/>
</dbReference>
<evidence type="ECO:0000256" key="1">
    <source>
        <dbReference type="ARBA" id="ARBA00022527"/>
    </source>
</evidence>
<keyword evidence="3 7" id="KW-0547">Nucleotide-binding</keyword>
<dbReference type="Proteomes" id="UP000030753">
    <property type="component" value="Unassembled WGS sequence"/>
</dbReference>
<feature type="compositionally biased region" description="Basic and acidic residues" evidence="9">
    <location>
        <begin position="523"/>
        <end position="545"/>
    </location>
</feature>
<evidence type="ECO:0000256" key="7">
    <source>
        <dbReference type="PIRSR" id="PIRSR630616-2"/>
    </source>
</evidence>
<accession>W9IIK1</accession>
<evidence type="ECO:0000256" key="5">
    <source>
        <dbReference type="ARBA" id="ARBA00022840"/>
    </source>
</evidence>
<feature type="binding site" evidence="7">
    <location>
        <position position="294"/>
    </location>
    <ligand>
        <name>ATP</name>
        <dbReference type="ChEBI" id="CHEBI:30616"/>
    </ligand>
</feature>
<feature type="binding site" evidence="7">
    <location>
        <position position="132"/>
    </location>
    <ligand>
        <name>ATP</name>
        <dbReference type="ChEBI" id="CHEBI:30616"/>
    </ligand>
</feature>
<feature type="domain" description="Protein kinase" evidence="10">
    <location>
        <begin position="102"/>
        <end position="407"/>
    </location>
</feature>
<dbReference type="InterPro" id="IPR000719">
    <property type="entry name" value="Prot_kinase_dom"/>
</dbReference>
<keyword evidence="2" id="KW-0808">Transferase</keyword>
<evidence type="ECO:0000256" key="3">
    <source>
        <dbReference type="ARBA" id="ARBA00022741"/>
    </source>
</evidence>
<dbReference type="PROSITE" id="PS50011">
    <property type="entry name" value="PROTEIN_KINASE_DOM"/>
    <property type="match status" value="1"/>
</dbReference>
<feature type="region of interest" description="Disordered" evidence="9">
    <location>
        <begin position="518"/>
        <end position="564"/>
    </location>
</feature>
<feature type="cross-link" description="Glycyl lysine isopeptide (Lys-Gly) (interchain with G-Cter in SUMO2)" evidence="8">
    <location>
        <position position="245"/>
    </location>
</feature>